<keyword evidence="3" id="KW-0732">Signal</keyword>
<organism evidence="4 5">
    <name type="scientific">Dyella japonica A8</name>
    <dbReference type="NCBI Taxonomy" id="1217721"/>
    <lineage>
        <taxon>Bacteria</taxon>
        <taxon>Pseudomonadati</taxon>
        <taxon>Pseudomonadota</taxon>
        <taxon>Gammaproteobacteria</taxon>
        <taxon>Lysobacterales</taxon>
        <taxon>Rhodanobacteraceae</taxon>
        <taxon>Dyella</taxon>
    </lineage>
</organism>
<dbReference type="GO" id="GO:0004185">
    <property type="term" value="F:serine-type carboxypeptidase activity"/>
    <property type="evidence" value="ECO:0007669"/>
    <property type="project" value="InterPro"/>
</dbReference>
<dbReference type="Gene3D" id="3.50.80.20">
    <property type="entry name" value="D-Ala-D-Ala carboxypeptidase C, peptidase S13"/>
    <property type="match status" value="1"/>
</dbReference>
<dbReference type="RefSeq" id="WP_019465661.1">
    <property type="nucleotide sequence ID" value="NZ_ALOY01000161.1"/>
</dbReference>
<dbReference type="AlphaFoldDB" id="A0A075K5N5"/>
<proteinExistence type="inferred from homology"/>
<accession>A0A075K5N5</accession>
<dbReference type="NCBIfam" id="TIGR00666">
    <property type="entry name" value="PBP4"/>
    <property type="match status" value="1"/>
</dbReference>
<evidence type="ECO:0000313" key="4">
    <source>
        <dbReference type="EMBL" id="AIF48982.1"/>
    </source>
</evidence>
<evidence type="ECO:0000256" key="1">
    <source>
        <dbReference type="ARBA" id="ARBA00006096"/>
    </source>
</evidence>
<evidence type="ECO:0000256" key="3">
    <source>
        <dbReference type="SAM" id="SignalP"/>
    </source>
</evidence>
<comment type="similarity">
    <text evidence="1">Belongs to the peptidase S13 family.</text>
</comment>
<keyword evidence="5" id="KW-1185">Reference proteome</keyword>
<dbReference type="OrthoDB" id="9802627at2"/>
<dbReference type="GO" id="GO:0000270">
    <property type="term" value="P:peptidoglycan metabolic process"/>
    <property type="evidence" value="ECO:0007669"/>
    <property type="project" value="TreeGrafter"/>
</dbReference>
<dbReference type="InterPro" id="IPR012338">
    <property type="entry name" value="Beta-lactam/transpept-like"/>
</dbReference>
<reference evidence="4 5" key="1">
    <citation type="submission" date="2014-07" db="EMBL/GenBank/DDBJ databases">
        <title>Complete Genome Sequence of Dyella japonica Strain A8 Isolated from Malaysian Tropical Soil.</title>
        <authorList>
            <person name="Hui R.K.H."/>
            <person name="Chen J.-W."/>
            <person name="Chan K.-G."/>
            <person name="Leung F.C.C."/>
        </authorList>
    </citation>
    <scope>NUCLEOTIDE SEQUENCE [LARGE SCALE GENOMIC DNA]</scope>
    <source>
        <strain evidence="4 5">A8</strain>
    </source>
</reference>
<dbReference type="EMBL" id="CP008884">
    <property type="protein sequence ID" value="AIF48982.1"/>
    <property type="molecule type" value="Genomic_DNA"/>
</dbReference>
<dbReference type="Proteomes" id="UP000027987">
    <property type="component" value="Chromosome"/>
</dbReference>
<sequence>MILPQRLLCRCTAVLFGMALAMASAAGQVPGAASTPSPAAIAPSLGEQIDGLIGQPRFAGADWGISVISLSSGRTVYSHHADQLFQPASTVKLFTAAVTLSELGPDYRIPTRVLAGGEIRHGRLDGALILYGMGDPTLGVDPATFHWADQLAEQLAAKGLRHVHGDLVADATYFASPMMGSGWEATDLQSWFAVPTSALSVGENQVEITVSPGVGAGAAAQLRFDPADAIPAVTNDVMTTAQRARSDVNLYRAPGDNMLYAFGSIAAKSPAQNYKLALPDPAQFAGRQLQQALLRHGIQLDGKLTTVHWPRRDTALPAQPQTLAEVLSPPVSEILGRGLKRSQNLYLQNLLLLAGVKAQADTEQREGSTGFITSERWGIRAMRQMLEQIGIAPTASMIEEGTGLSRRNLATPNAMARLLAFLAGQPYGPALMQALPVAGVDGTLQWRMRNTPAANNVHAKTGSMSFVHCLAGYVTTSDGEPLAFAIMLNNYDPPAGAPSATKDIDQIAELLAGSRSPGKAVAASPGVATHPAN</sequence>
<feature type="chain" id="PRO_5001706835" evidence="3">
    <location>
        <begin position="27"/>
        <end position="533"/>
    </location>
</feature>
<protein>
    <submittedName>
        <fullName evidence="4">D-alanyl-D-alanine carboxypeptidase</fullName>
    </submittedName>
</protein>
<dbReference type="STRING" id="1217721.HY57_17900"/>
<dbReference type="Gene3D" id="3.40.710.10">
    <property type="entry name" value="DD-peptidase/beta-lactamase superfamily"/>
    <property type="match status" value="2"/>
</dbReference>
<evidence type="ECO:0000256" key="2">
    <source>
        <dbReference type="ARBA" id="ARBA00022801"/>
    </source>
</evidence>
<keyword evidence="4" id="KW-0645">Protease</keyword>
<dbReference type="PRINTS" id="PR00922">
    <property type="entry name" value="DADACBPTASE3"/>
</dbReference>
<dbReference type="InterPro" id="IPR000667">
    <property type="entry name" value="Peptidase_S13"/>
</dbReference>
<keyword evidence="4" id="KW-0121">Carboxypeptidase</keyword>
<dbReference type="KEGG" id="dja:HY57_17900"/>
<dbReference type="PATRIC" id="fig|1217721.7.peg.3671"/>
<keyword evidence="2" id="KW-0378">Hydrolase</keyword>
<dbReference type="Pfam" id="PF02113">
    <property type="entry name" value="Peptidase_S13"/>
    <property type="match status" value="1"/>
</dbReference>
<dbReference type="PANTHER" id="PTHR30023:SF0">
    <property type="entry name" value="PENICILLIN-SENSITIVE CARBOXYPEPTIDASE A"/>
    <property type="match status" value="1"/>
</dbReference>
<evidence type="ECO:0000313" key="5">
    <source>
        <dbReference type="Proteomes" id="UP000027987"/>
    </source>
</evidence>
<dbReference type="SUPFAM" id="SSF56601">
    <property type="entry name" value="beta-lactamase/transpeptidase-like"/>
    <property type="match status" value="1"/>
</dbReference>
<name>A0A075K5N5_9GAMM</name>
<dbReference type="PANTHER" id="PTHR30023">
    <property type="entry name" value="D-ALANYL-D-ALANINE CARBOXYPEPTIDASE"/>
    <property type="match status" value="1"/>
</dbReference>
<dbReference type="HOGENOM" id="CLU_017692_1_2_6"/>
<dbReference type="GO" id="GO:0006508">
    <property type="term" value="P:proteolysis"/>
    <property type="evidence" value="ECO:0007669"/>
    <property type="project" value="InterPro"/>
</dbReference>
<gene>
    <name evidence="4" type="ORF">HY57_17900</name>
</gene>
<feature type="signal peptide" evidence="3">
    <location>
        <begin position="1"/>
        <end position="26"/>
    </location>
</feature>